<proteinExistence type="predicted"/>
<dbReference type="GeneID" id="119642961"/>
<dbReference type="RefSeq" id="XP_037898225.1">
    <property type="nucleotide sequence ID" value="XM_038042297.1"/>
</dbReference>
<sequence length="114" mass="12933">MEVLTLQEQQQFNVKSVTKNRRHAFVKKRGFDKYNAVAGKGEGDDVEQAKNNNSDIGAKRRSRRSGYERRQRNVKSVNVSKDGGSANSSNHFRLLYKSLLTIQTVRLIPISPVL</sequence>
<feature type="region of interest" description="Disordered" evidence="1">
    <location>
        <begin position="38"/>
        <end position="89"/>
    </location>
</feature>
<protein>
    <submittedName>
        <fullName evidence="3">Uncharacterized protein LOC119642961</fullName>
    </submittedName>
</protein>
<dbReference type="KEGG" id="gfs:119642961"/>
<evidence type="ECO:0000313" key="2">
    <source>
        <dbReference type="Proteomes" id="UP000092443"/>
    </source>
</evidence>
<organism evidence="2 3">
    <name type="scientific">Glossina fuscipes</name>
    <dbReference type="NCBI Taxonomy" id="7396"/>
    <lineage>
        <taxon>Eukaryota</taxon>
        <taxon>Metazoa</taxon>
        <taxon>Ecdysozoa</taxon>
        <taxon>Arthropoda</taxon>
        <taxon>Hexapoda</taxon>
        <taxon>Insecta</taxon>
        <taxon>Pterygota</taxon>
        <taxon>Neoptera</taxon>
        <taxon>Endopterygota</taxon>
        <taxon>Diptera</taxon>
        <taxon>Brachycera</taxon>
        <taxon>Muscomorpha</taxon>
        <taxon>Hippoboscoidea</taxon>
        <taxon>Glossinidae</taxon>
        <taxon>Glossina</taxon>
    </lineage>
</organism>
<accession>A0A9C5ZLC0</accession>
<dbReference type="AlphaFoldDB" id="A0A9C5ZLC0"/>
<reference evidence="3" key="1">
    <citation type="submission" date="2025-08" db="UniProtKB">
        <authorList>
            <consortium name="RefSeq"/>
        </authorList>
    </citation>
    <scope>IDENTIFICATION</scope>
    <source>
        <tissue evidence="3">Whole body pupa</tissue>
    </source>
</reference>
<gene>
    <name evidence="3" type="primary">LOC119642961</name>
</gene>
<keyword evidence="2" id="KW-1185">Reference proteome</keyword>
<name>A0A9C5ZLC0_9MUSC</name>
<evidence type="ECO:0000256" key="1">
    <source>
        <dbReference type="SAM" id="MobiDB-lite"/>
    </source>
</evidence>
<dbReference type="Proteomes" id="UP000092443">
    <property type="component" value="Unplaced"/>
</dbReference>
<evidence type="ECO:0000313" key="3">
    <source>
        <dbReference type="RefSeq" id="XP_037898225.1"/>
    </source>
</evidence>
<feature type="compositionally biased region" description="Polar residues" evidence="1">
    <location>
        <begin position="74"/>
        <end position="89"/>
    </location>
</feature>